<protein>
    <recommendedName>
        <fullName evidence="4">Transposase Tc1-like domain-containing protein</fullName>
    </recommendedName>
</protein>
<evidence type="ECO:0008006" key="4">
    <source>
        <dbReference type="Google" id="ProtNLM"/>
    </source>
</evidence>
<reference evidence="2" key="1">
    <citation type="submission" date="2020-08" db="EMBL/GenBank/DDBJ databases">
        <title>Multicomponent nature underlies the extraordinary mechanical properties of spider dragline silk.</title>
        <authorList>
            <person name="Kono N."/>
            <person name="Nakamura H."/>
            <person name="Mori M."/>
            <person name="Yoshida Y."/>
            <person name="Ohtoshi R."/>
            <person name="Malay A.D."/>
            <person name="Moran D.A.P."/>
            <person name="Tomita M."/>
            <person name="Numata K."/>
            <person name="Arakawa K."/>
        </authorList>
    </citation>
    <scope>NUCLEOTIDE SEQUENCE</scope>
</reference>
<evidence type="ECO:0000256" key="1">
    <source>
        <dbReference type="SAM" id="MobiDB-lite"/>
    </source>
</evidence>
<comment type="caution">
    <text evidence="2">The sequence shown here is derived from an EMBL/GenBank/DDBJ whole genome shotgun (WGS) entry which is preliminary data.</text>
</comment>
<name>A0A8X6R5K5_TRICX</name>
<accession>A0A8X6R5K5</accession>
<feature type="compositionally biased region" description="Basic and acidic residues" evidence="1">
    <location>
        <begin position="16"/>
        <end position="26"/>
    </location>
</feature>
<keyword evidence="3" id="KW-1185">Reference proteome</keyword>
<dbReference type="PANTHER" id="PTHR46068:SF1">
    <property type="entry name" value="TRANSPOSASE IS30-LIKE HTH DOMAIN-CONTAINING PROTEIN"/>
    <property type="match status" value="1"/>
</dbReference>
<proteinExistence type="predicted"/>
<dbReference type="AlphaFoldDB" id="A0A8X6R5K5"/>
<evidence type="ECO:0000313" key="3">
    <source>
        <dbReference type="Proteomes" id="UP000887159"/>
    </source>
</evidence>
<sequence length="103" mass="11913">MATGPYLNPIYSRSQIDNDGRRPESGRKCIVNTARNRKAIEKRIQRNPRVSMRQIVRDMGISDRSVRRIAKTELGLKPYKLQKSELLTEKKTKSYGSEDAENF</sequence>
<feature type="region of interest" description="Disordered" evidence="1">
    <location>
        <begin position="1"/>
        <end position="26"/>
    </location>
</feature>
<dbReference type="Proteomes" id="UP000887159">
    <property type="component" value="Unassembled WGS sequence"/>
</dbReference>
<gene>
    <name evidence="2" type="primary">AVEN_135796_1</name>
    <name evidence="2" type="ORF">TNCV_2575301</name>
</gene>
<dbReference type="PANTHER" id="PTHR46068">
    <property type="entry name" value="PROTEIN CBG27172"/>
    <property type="match status" value="1"/>
</dbReference>
<dbReference type="EMBL" id="BMAU01021062">
    <property type="protein sequence ID" value="GFX88823.1"/>
    <property type="molecule type" value="Genomic_DNA"/>
</dbReference>
<evidence type="ECO:0000313" key="2">
    <source>
        <dbReference type="EMBL" id="GFX88823.1"/>
    </source>
</evidence>
<organism evidence="2 3">
    <name type="scientific">Trichonephila clavipes</name>
    <name type="common">Golden silk orbweaver</name>
    <name type="synonym">Nephila clavipes</name>
    <dbReference type="NCBI Taxonomy" id="2585209"/>
    <lineage>
        <taxon>Eukaryota</taxon>
        <taxon>Metazoa</taxon>
        <taxon>Ecdysozoa</taxon>
        <taxon>Arthropoda</taxon>
        <taxon>Chelicerata</taxon>
        <taxon>Arachnida</taxon>
        <taxon>Araneae</taxon>
        <taxon>Araneomorphae</taxon>
        <taxon>Entelegynae</taxon>
        <taxon>Araneoidea</taxon>
        <taxon>Nephilidae</taxon>
        <taxon>Trichonephila</taxon>
    </lineage>
</organism>